<reference evidence="7" key="1">
    <citation type="submission" date="2021-01" db="UniProtKB">
        <authorList>
            <consortium name="EnsemblMetazoa"/>
        </authorList>
    </citation>
    <scope>IDENTIFICATION</scope>
</reference>
<feature type="transmembrane region" description="Helical" evidence="5">
    <location>
        <begin position="21"/>
        <end position="43"/>
    </location>
</feature>
<evidence type="ECO:0000256" key="4">
    <source>
        <dbReference type="ARBA" id="ARBA00023136"/>
    </source>
</evidence>
<dbReference type="InterPro" id="IPR039493">
    <property type="entry name" value="TMEM248/TMEM219"/>
</dbReference>
<evidence type="ECO:0000259" key="6">
    <source>
        <dbReference type="Pfam" id="PF14940"/>
    </source>
</evidence>
<protein>
    <recommendedName>
        <fullName evidence="6">TMEM248/TMEM219 domain-containing protein</fullName>
    </recommendedName>
</protein>
<sequence>MVNFITKHLKSISGYLSERPPIGVFIFFIFCLAVSCMFLAVYFQKSSNITDYEASKGYKSILNKLGKVTFSFTKATKQHNSTEIHQLLHQHGDTQFVNVSIPAHIVFELNGNLTSLVKTSISRVTGVIPYYNILSTDDHLHSIGFYTFLETPYNLGNKYKETRLKACIILTIKKGALPPELPRDLCKASSLNHNHTSIHMASSLTSSSVMKKADSLLMSITVDSNVHPQVNLNILEKGVVSGRLSSTSCVLFGILMALLLYSLVKGNSKIRYSKVTQS</sequence>
<feature type="transmembrane region" description="Helical" evidence="5">
    <location>
        <begin position="244"/>
        <end position="264"/>
    </location>
</feature>
<dbReference type="GeneID" id="136815714"/>
<proteinExistence type="predicted"/>
<dbReference type="AlphaFoldDB" id="A0A7M6DP40"/>
<accession>A0A7M6DP40</accession>
<name>A0A7M6DP40_9CNID</name>
<keyword evidence="4 5" id="KW-0472">Membrane</keyword>
<evidence type="ECO:0000313" key="8">
    <source>
        <dbReference type="Proteomes" id="UP000594262"/>
    </source>
</evidence>
<dbReference type="Proteomes" id="UP000594262">
    <property type="component" value="Unplaced"/>
</dbReference>
<keyword evidence="3 5" id="KW-1133">Transmembrane helix</keyword>
<dbReference type="EnsemblMetazoa" id="CLYHEMT019457.1">
    <property type="protein sequence ID" value="CLYHEMP019457.1"/>
    <property type="gene ID" value="CLYHEMG019457"/>
</dbReference>
<dbReference type="InterPro" id="IPR039587">
    <property type="entry name" value="TMEM248/TMEM219_dom"/>
</dbReference>
<dbReference type="PANTHER" id="PTHR16002:SF4">
    <property type="entry name" value="TMEM248_TMEM219 DOMAIN-CONTAINING PROTEIN"/>
    <property type="match status" value="1"/>
</dbReference>
<keyword evidence="8" id="KW-1185">Reference proteome</keyword>
<evidence type="ECO:0000256" key="1">
    <source>
        <dbReference type="ARBA" id="ARBA00004370"/>
    </source>
</evidence>
<evidence type="ECO:0000256" key="3">
    <source>
        <dbReference type="ARBA" id="ARBA00022989"/>
    </source>
</evidence>
<keyword evidence="2 5" id="KW-0812">Transmembrane</keyword>
<organism evidence="7 8">
    <name type="scientific">Clytia hemisphaerica</name>
    <dbReference type="NCBI Taxonomy" id="252671"/>
    <lineage>
        <taxon>Eukaryota</taxon>
        <taxon>Metazoa</taxon>
        <taxon>Cnidaria</taxon>
        <taxon>Hydrozoa</taxon>
        <taxon>Hydroidolina</taxon>
        <taxon>Leptothecata</taxon>
        <taxon>Obeliida</taxon>
        <taxon>Clytiidae</taxon>
        <taxon>Clytia</taxon>
    </lineage>
</organism>
<dbReference type="PANTHER" id="PTHR16002">
    <property type="entry name" value="TRANSMEMBRANE PROTEIN 248-LIKE"/>
    <property type="match status" value="1"/>
</dbReference>
<dbReference type="Pfam" id="PF14940">
    <property type="entry name" value="TMEM219"/>
    <property type="match status" value="1"/>
</dbReference>
<evidence type="ECO:0000313" key="7">
    <source>
        <dbReference type="EnsemblMetazoa" id="CLYHEMP019457.1"/>
    </source>
</evidence>
<evidence type="ECO:0000256" key="5">
    <source>
        <dbReference type="SAM" id="Phobius"/>
    </source>
</evidence>
<evidence type="ECO:0000256" key="2">
    <source>
        <dbReference type="ARBA" id="ARBA00022692"/>
    </source>
</evidence>
<dbReference type="GO" id="GO:0016020">
    <property type="term" value="C:membrane"/>
    <property type="evidence" value="ECO:0007669"/>
    <property type="project" value="UniProtKB-SubCell"/>
</dbReference>
<feature type="domain" description="TMEM248/TMEM219" evidence="6">
    <location>
        <begin position="14"/>
        <end position="209"/>
    </location>
</feature>
<comment type="subcellular location">
    <subcellularLocation>
        <location evidence="1">Membrane</location>
    </subcellularLocation>
</comment>
<dbReference type="RefSeq" id="XP_066928262.1">
    <property type="nucleotide sequence ID" value="XM_067072161.1"/>
</dbReference>